<gene>
    <name evidence="11" type="primary">LOC116193180</name>
</gene>
<reference evidence="11" key="2">
    <citation type="submission" date="2025-08" db="UniProtKB">
        <authorList>
            <consortium name="RefSeq"/>
        </authorList>
    </citation>
    <scope>IDENTIFICATION</scope>
    <source>
        <tissue evidence="11">Leaf</tissue>
    </source>
</reference>
<dbReference type="AlphaFoldDB" id="A0A6P8C9W3"/>
<evidence type="ECO:0000256" key="2">
    <source>
        <dbReference type="ARBA" id="ARBA00022473"/>
    </source>
</evidence>
<sequence length="430" mass="47998">MHEQTEEEHNTAEKGRQLMDGKAAEARPRQIHIIYSLSRGGHIDQRHLFRVHQVSHTGVYLRDIKRWLADLPGKDMPEALSWSYKRRYRTGYIWQDLVDDDLLTPISDNEYVLQGSEKISSPSMTPNYVCSSSCDSSSSIDGKNQPAEAEADAEPEPESNNPGAAVGPTVEFGLQQQSPLPGSESSTLTDVSLKNEPEEVQQEKPPSLEYTVTTDYRLETRNSSFNFNLSSENKKKKKKQDKKKRQHDQVYIERYNAVPVGAASSAQSTFTKTKKCSGGAALMFRNLISCGAIDTKDAFLVMPNRPVDKPASPGPPKVHEDQPRDARKSFERFNSRTWKNRSEKQMNSSSKKLVSTAHKPVSVPCCSQCGKSFKPEKLHNHMKSCRGMKLALSRKGLAPMAATPEKKFSPVFVDAPLGDPAPASLLTYNR</sequence>
<keyword evidence="5" id="KW-0472">Membrane</keyword>
<reference evidence="10" key="1">
    <citation type="journal article" date="2020" name="Plant Biotechnol. J.">
        <title>The pomegranate (Punica granatum L.) draft genome dissects genetic divergence between soft- and hard-seeded cultivars.</title>
        <authorList>
            <person name="Luo X."/>
            <person name="Li H."/>
            <person name="Wu Z."/>
            <person name="Yao W."/>
            <person name="Zhao P."/>
            <person name="Cao D."/>
            <person name="Yu H."/>
            <person name="Li K."/>
            <person name="Poudel K."/>
            <person name="Zhao D."/>
            <person name="Zhang F."/>
            <person name="Xia X."/>
            <person name="Chen L."/>
            <person name="Wang Q."/>
            <person name="Jing D."/>
            <person name="Cao S."/>
        </authorList>
    </citation>
    <scope>NUCLEOTIDE SEQUENCE [LARGE SCALE GENOMIC DNA]</scope>
    <source>
        <strain evidence="10">cv. Tunisia</strain>
    </source>
</reference>
<dbReference type="Pfam" id="PF06136">
    <property type="entry name" value="SOK"/>
    <property type="match status" value="1"/>
</dbReference>
<protein>
    <submittedName>
        <fullName evidence="11">Uncharacterized protein LOC116193180 isoform X1</fullName>
    </submittedName>
</protein>
<feature type="compositionally biased region" description="Basic and acidic residues" evidence="8">
    <location>
        <begin position="317"/>
        <end position="344"/>
    </location>
</feature>
<dbReference type="InterPro" id="IPR048351">
    <property type="entry name" value="SOK_DIX"/>
</dbReference>
<dbReference type="PANTHER" id="PTHR31083:SF5">
    <property type="entry name" value="PROTEIN SOSEKI 1"/>
    <property type="match status" value="1"/>
</dbReference>
<feature type="compositionally biased region" description="Basic residues" evidence="8">
    <location>
        <begin position="234"/>
        <end position="246"/>
    </location>
</feature>
<evidence type="ECO:0000256" key="1">
    <source>
        <dbReference type="ARBA" id="ARBA00004413"/>
    </source>
</evidence>
<dbReference type="PANTHER" id="PTHR31083">
    <property type="entry name" value="UPSTREAM OF FLC PROTEIN (DUF966)"/>
    <property type="match status" value="1"/>
</dbReference>
<evidence type="ECO:0000256" key="3">
    <source>
        <dbReference type="ARBA" id="ARBA00022475"/>
    </source>
</evidence>
<evidence type="ECO:0000313" key="10">
    <source>
        <dbReference type="Proteomes" id="UP000515151"/>
    </source>
</evidence>
<dbReference type="GeneID" id="116193180"/>
<keyword evidence="6" id="KW-0131">Cell cycle</keyword>
<dbReference type="Proteomes" id="UP000515151">
    <property type="component" value="Chromosome 1"/>
</dbReference>
<feature type="region of interest" description="Disordered" evidence="8">
    <location>
        <begin position="223"/>
        <end position="248"/>
    </location>
</feature>
<comment type="subcellular location">
    <subcellularLocation>
        <location evidence="1">Cell membrane</location>
        <topology evidence="1">Peripheral membrane protein</topology>
        <orientation evidence="1">Cytoplasmic side</orientation>
    </subcellularLocation>
</comment>
<proteinExistence type="inferred from homology"/>
<dbReference type="InterPro" id="IPR010369">
    <property type="entry name" value="SOK"/>
</dbReference>
<feature type="compositionally biased region" description="Polar residues" evidence="8">
    <location>
        <begin position="174"/>
        <end position="192"/>
    </location>
</feature>
<evidence type="ECO:0000256" key="8">
    <source>
        <dbReference type="SAM" id="MobiDB-lite"/>
    </source>
</evidence>
<keyword evidence="10" id="KW-1185">Reference proteome</keyword>
<organism evidence="10 11">
    <name type="scientific">Punica granatum</name>
    <name type="common">Pomegranate</name>
    <dbReference type="NCBI Taxonomy" id="22663"/>
    <lineage>
        <taxon>Eukaryota</taxon>
        <taxon>Viridiplantae</taxon>
        <taxon>Streptophyta</taxon>
        <taxon>Embryophyta</taxon>
        <taxon>Tracheophyta</taxon>
        <taxon>Spermatophyta</taxon>
        <taxon>Magnoliopsida</taxon>
        <taxon>eudicotyledons</taxon>
        <taxon>Gunneridae</taxon>
        <taxon>Pentapetalae</taxon>
        <taxon>rosids</taxon>
        <taxon>malvids</taxon>
        <taxon>Myrtales</taxon>
        <taxon>Lythraceae</taxon>
        <taxon>Punica</taxon>
    </lineage>
</organism>
<dbReference type="OrthoDB" id="1907705at2759"/>
<feature type="region of interest" description="Disordered" evidence="8">
    <location>
        <begin position="306"/>
        <end position="354"/>
    </location>
</feature>
<evidence type="ECO:0000313" key="11">
    <source>
        <dbReference type="RefSeq" id="XP_031377833.1"/>
    </source>
</evidence>
<dbReference type="GO" id="GO:0051301">
    <property type="term" value="P:cell division"/>
    <property type="evidence" value="ECO:0007669"/>
    <property type="project" value="UniProtKB-KW"/>
</dbReference>
<evidence type="ECO:0000256" key="4">
    <source>
        <dbReference type="ARBA" id="ARBA00022618"/>
    </source>
</evidence>
<dbReference type="GO" id="GO:0051258">
    <property type="term" value="P:protein polymerization"/>
    <property type="evidence" value="ECO:0007669"/>
    <property type="project" value="UniProtKB-ARBA"/>
</dbReference>
<evidence type="ECO:0000256" key="7">
    <source>
        <dbReference type="ARBA" id="ARBA00024211"/>
    </source>
</evidence>
<evidence type="ECO:0000256" key="6">
    <source>
        <dbReference type="ARBA" id="ARBA00023306"/>
    </source>
</evidence>
<name>A0A6P8C9W3_PUNGR</name>
<dbReference type="RefSeq" id="XP_031377833.1">
    <property type="nucleotide sequence ID" value="XM_031521973.1"/>
</dbReference>
<keyword evidence="2" id="KW-0217">Developmental protein</keyword>
<keyword evidence="4" id="KW-0132">Cell division</keyword>
<evidence type="ECO:0000259" key="9">
    <source>
        <dbReference type="Pfam" id="PF06136"/>
    </source>
</evidence>
<feature type="domain" description="SOSEKI DIX-like" evidence="9">
    <location>
        <begin position="32"/>
        <end position="118"/>
    </location>
</feature>
<comment type="similarity">
    <text evidence="7">Belongs to the SOSEKI family.</text>
</comment>
<feature type="region of interest" description="Disordered" evidence="8">
    <location>
        <begin position="1"/>
        <end position="25"/>
    </location>
</feature>
<feature type="compositionally biased region" description="Low complexity" evidence="8">
    <location>
        <begin position="130"/>
        <end position="139"/>
    </location>
</feature>
<accession>A0A6P8C9W3</accession>
<dbReference type="GO" id="GO:0005886">
    <property type="term" value="C:plasma membrane"/>
    <property type="evidence" value="ECO:0007669"/>
    <property type="project" value="UniProtKB-SubCell"/>
</dbReference>
<feature type="region of interest" description="Disordered" evidence="8">
    <location>
        <begin position="123"/>
        <end position="208"/>
    </location>
</feature>
<keyword evidence="3" id="KW-1003">Cell membrane</keyword>
<evidence type="ECO:0000256" key="5">
    <source>
        <dbReference type="ARBA" id="ARBA00023136"/>
    </source>
</evidence>